<dbReference type="PANTHER" id="PTHR10773">
    <property type="entry name" value="DNA-DIRECTED RNA POLYMERASES I, II, AND III SUBUNIT RPABC2"/>
    <property type="match status" value="1"/>
</dbReference>
<sequence length="1026" mass="118379">MMSARCKKLLELAMRQEDPEKCETINLTFGPHSQAVEITSSPEHIRRTSVRTFGTHAFLTSPEADKRVIAQVSLTPGYPDVKLYLTTRQVVSLRTILDLHARVIRAHSWDQSVHAFNAWFAERRINLDSNVNDLLDIMINDLSEIRKIYSTTHAVSSHLICLMVKGVLSREMIVAYNKRPNGERAHDFLVRFVFHVSPSTITMKHADLLFKRFLTATPEERRMEISFTLENTRHSYSLCPPQEVGELSNYIEKLREESYKKRNMTEESQESTSISSCNEDRPTDLTSQKSSLRLPELPSFMRNSGSRRVSLRTRVVCWNRYFNCFGIIRKASDLFVKRFGTLSNRTLHYYEISTMTSSRGRKILALVTPSNDNNKTPDVLMDEIANNEGSHTLNCEFKIDNNQPTATPRLRSSSSSTSSSLSSRNSSSSSSYKEDSDDSVKDPLYQPENLMQPASPLISSIDDLMEANANGLTHSGVHEKMTQTEELSYAGPSNIPEADIKSGRKRMRNESCWKKNIVKRLKNTGKSYKSTATKKVEPERKMQKPCNEKCRLRCSTTFTEMDRKMLFDEYWQIGDVEKHWNYLSNCMTAIKPKYRYVREGGTRNKREYNNALFFTLGGEKVRVCKLFFKNTLGITDRPIRTVMFKRNKLAGTILAGDTRGKHSNHPKIDESIRSAIKTHIESITKIDSHYTRANTSKEFIDGSRTIAEVHKDYVDISKRQNVPYGNYMLFYKIFTEDYNISFFKPKKDRCDTCAIYENCENEYKENRKEYYESHLIEKDICREEKAKDKENDNVITAVYDLQAVFQCPKGDTSLFYYLSKLNVFNFTIYELKSKTVDCYIWDEATGNRGVNDLGTCVFKYIQKIASTGNDIEIIFYSDNCVGQQKNKMMLSMYLFAMQSCQNIKTITHKYLIKGHTQNESDSAHSLIKRQIKKQVRGGPMYTPEAFISAVKTARSNPEPFKVNMMSYQDFLDWKDVCSQMGFDITKDENGDPVKFIGIKVVKLERDHPRDIFLKHPTKKMILRELK</sequence>
<protein>
    <recommendedName>
        <fullName evidence="2">DUF7869 domain-containing protein</fullName>
    </recommendedName>
</protein>
<dbReference type="AlphaFoldDB" id="A0A8S0YSM1"/>
<evidence type="ECO:0000256" key="1">
    <source>
        <dbReference type="SAM" id="MobiDB-lite"/>
    </source>
</evidence>
<gene>
    <name evidence="3" type="ORF">APLA_LOCUS1235</name>
</gene>
<name>A0A8S0YSM1_ARCPL</name>
<feature type="compositionally biased region" description="Basic and acidic residues" evidence="1">
    <location>
        <begin position="432"/>
        <end position="441"/>
    </location>
</feature>
<dbReference type="Pfam" id="PF25273">
    <property type="entry name" value="DUF7869"/>
    <property type="match status" value="1"/>
</dbReference>
<dbReference type="OrthoDB" id="6776127at2759"/>
<comment type="caution">
    <text evidence="3">The sequence shown here is derived from an EMBL/GenBank/DDBJ whole genome shotgun (WGS) entry which is preliminary data.</text>
</comment>
<accession>A0A8S0YSM1</accession>
<dbReference type="EMBL" id="CADEBC010000088">
    <property type="protein sequence ID" value="CAB3222682.1"/>
    <property type="molecule type" value="Genomic_DNA"/>
</dbReference>
<proteinExistence type="predicted"/>
<feature type="compositionally biased region" description="Low complexity" evidence="1">
    <location>
        <begin position="412"/>
        <end position="431"/>
    </location>
</feature>
<feature type="region of interest" description="Disordered" evidence="1">
    <location>
        <begin position="261"/>
        <end position="289"/>
    </location>
</feature>
<dbReference type="Proteomes" id="UP000494106">
    <property type="component" value="Unassembled WGS sequence"/>
</dbReference>
<keyword evidence="4" id="KW-1185">Reference proteome</keyword>
<dbReference type="InterPro" id="IPR057191">
    <property type="entry name" value="DUF7869"/>
</dbReference>
<evidence type="ECO:0000313" key="3">
    <source>
        <dbReference type="EMBL" id="CAB3222682.1"/>
    </source>
</evidence>
<feature type="domain" description="DUF7869" evidence="2">
    <location>
        <begin position="855"/>
        <end position="976"/>
    </location>
</feature>
<dbReference type="PANTHER" id="PTHR10773:SF19">
    <property type="match status" value="1"/>
</dbReference>
<evidence type="ECO:0000313" key="4">
    <source>
        <dbReference type="Proteomes" id="UP000494106"/>
    </source>
</evidence>
<organism evidence="3 4">
    <name type="scientific">Arctia plantaginis</name>
    <name type="common">Wood tiger moth</name>
    <name type="synonym">Phalaena plantaginis</name>
    <dbReference type="NCBI Taxonomy" id="874455"/>
    <lineage>
        <taxon>Eukaryota</taxon>
        <taxon>Metazoa</taxon>
        <taxon>Ecdysozoa</taxon>
        <taxon>Arthropoda</taxon>
        <taxon>Hexapoda</taxon>
        <taxon>Insecta</taxon>
        <taxon>Pterygota</taxon>
        <taxon>Neoptera</taxon>
        <taxon>Endopterygota</taxon>
        <taxon>Lepidoptera</taxon>
        <taxon>Glossata</taxon>
        <taxon>Ditrysia</taxon>
        <taxon>Noctuoidea</taxon>
        <taxon>Erebidae</taxon>
        <taxon>Arctiinae</taxon>
        <taxon>Arctia</taxon>
    </lineage>
</organism>
<evidence type="ECO:0000259" key="2">
    <source>
        <dbReference type="Pfam" id="PF25273"/>
    </source>
</evidence>
<feature type="region of interest" description="Disordered" evidence="1">
    <location>
        <begin position="399"/>
        <end position="451"/>
    </location>
</feature>
<reference evidence="3 4" key="1">
    <citation type="submission" date="2020-04" db="EMBL/GenBank/DDBJ databases">
        <authorList>
            <person name="Wallbank WR R."/>
            <person name="Pardo Diaz C."/>
            <person name="Kozak K."/>
            <person name="Martin S."/>
            <person name="Jiggins C."/>
            <person name="Moest M."/>
            <person name="Warren A I."/>
            <person name="Byers J.R.P. K."/>
            <person name="Montejo-Kovacevich G."/>
            <person name="Yen C E."/>
        </authorList>
    </citation>
    <scope>NUCLEOTIDE SEQUENCE [LARGE SCALE GENOMIC DNA]</scope>
</reference>